<gene>
    <name evidence="9" type="ORF">NX02_13230</name>
</gene>
<evidence type="ECO:0000259" key="8">
    <source>
        <dbReference type="PROSITE" id="PS51007"/>
    </source>
</evidence>
<proteinExistence type="predicted"/>
<dbReference type="Gene3D" id="1.10.760.10">
    <property type="entry name" value="Cytochrome c-like domain"/>
    <property type="match status" value="1"/>
</dbReference>
<dbReference type="SUPFAM" id="SSF46626">
    <property type="entry name" value="Cytochrome c"/>
    <property type="match status" value="1"/>
</dbReference>
<protein>
    <recommendedName>
        <fullName evidence="8">Cytochrome c domain-containing protein</fullName>
    </recommendedName>
</protein>
<dbReference type="STRING" id="1123269.NX02_13230"/>
<keyword evidence="10" id="KW-1185">Reference proteome</keyword>
<dbReference type="KEGG" id="ssan:NX02_13230"/>
<dbReference type="GO" id="GO:0046872">
    <property type="term" value="F:metal ion binding"/>
    <property type="evidence" value="ECO:0007669"/>
    <property type="project" value="UniProtKB-KW"/>
</dbReference>
<dbReference type="GO" id="GO:0009055">
    <property type="term" value="F:electron transfer activity"/>
    <property type="evidence" value="ECO:0007669"/>
    <property type="project" value="InterPro"/>
</dbReference>
<evidence type="ECO:0000313" key="9">
    <source>
        <dbReference type="EMBL" id="AHE54344.1"/>
    </source>
</evidence>
<evidence type="ECO:0000313" key="10">
    <source>
        <dbReference type="Proteomes" id="UP000018851"/>
    </source>
</evidence>
<accession>W0A8U3</accession>
<evidence type="ECO:0000256" key="2">
    <source>
        <dbReference type="ARBA" id="ARBA00022617"/>
    </source>
</evidence>
<keyword evidence="1" id="KW-0813">Transport</keyword>
<dbReference type="InterPro" id="IPR036909">
    <property type="entry name" value="Cyt_c-like_dom_sf"/>
</dbReference>
<dbReference type="PRINTS" id="PR00604">
    <property type="entry name" value="CYTCHRMECIAB"/>
</dbReference>
<organism evidence="9 10">
    <name type="scientific">Sphingomonas sanxanigenens DSM 19645 = NX02</name>
    <dbReference type="NCBI Taxonomy" id="1123269"/>
    <lineage>
        <taxon>Bacteria</taxon>
        <taxon>Pseudomonadati</taxon>
        <taxon>Pseudomonadota</taxon>
        <taxon>Alphaproteobacteria</taxon>
        <taxon>Sphingomonadales</taxon>
        <taxon>Sphingomonadaceae</taxon>
        <taxon>Sphingomonas</taxon>
    </lineage>
</organism>
<keyword evidence="2 6" id="KW-0349">Heme</keyword>
<dbReference type="AlphaFoldDB" id="W0A8U3"/>
<keyword evidence="7" id="KW-0732">Signal</keyword>
<reference evidence="9 10" key="1">
    <citation type="submission" date="2013-07" db="EMBL/GenBank/DDBJ databases">
        <title>Completed genome of Sphingomonas sanxanigenens NX02.</title>
        <authorList>
            <person name="Ma T."/>
            <person name="Huang H."/>
            <person name="Wu M."/>
            <person name="Li X."/>
            <person name="Li G."/>
        </authorList>
    </citation>
    <scope>NUCLEOTIDE SEQUENCE [LARGE SCALE GENOMIC DNA]</scope>
    <source>
        <strain evidence="9 10">NX02</strain>
    </source>
</reference>
<evidence type="ECO:0000256" key="1">
    <source>
        <dbReference type="ARBA" id="ARBA00022448"/>
    </source>
</evidence>
<dbReference type="PATRIC" id="fig|1123269.5.peg.2576"/>
<evidence type="ECO:0000256" key="5">
    <source>
        <dbReference type="ARBA" id="ARBA00023004"/>
    </source>
</evidence>
<evidence type="ECO:0000256" key="6">
    <source>
        <dbReference type="PROSITE-ProRule" id="PRU00433"/>
    </source>
</evidence>
<feature type="chain" id="PRO_5004785181" description="Cytochrome c domain-containing protein" evidence="7">
    <location>
        <begin position="26"/>
        <end position="151"/>
    </location>
</feature>
<feature type="domain" description="Cytochrome c" evidence="8">
    <location>
        <begin position="51"/>
        <end position="150"/>
    </location>
</feature>
<evidence type="ECO:0000256" key="7">
    <source>
        <dbReference type="SAM" id="SignalP"/>
    </source>
</evidence>
<keyword evidence="4" id="KW-0249">Electron transport</keyword>
<dbReference type="InterPro" id="IPR002327">
    <property type="entry name" value="Cyt_c_1A/1B"/>
</dbReference>
<dbReference type="GO" id="GO:0020037">
    <property type="term" value="F:heme binding"/>
    <property type="evidence" value="ECO:0007669"/>
    <property type="project" value="InterPro"/>
</dbReference>
<dbReference type="PANTHER" id="PTHR11961">
    <property type="entry name" value="CYTOCHROME C"/>
    <property type="match status" value="1"/>
</dbReference>
<keyword evidence="5 6" id="KW-0408">Iron</keyword>
<dbReference type="OrthoDB" id="9805828at2"/>
<dbReference type="PROSITE" id="PS51257">
    <property type="entry name" value="PROKAR_LIPOPROTEIN"/>
    <property type="match status" value="1"/>
</dbReference>
<evidence type="ECO:0000256" key="4">
    <source>
        <dbReference type="ARBA" id="ARBA00022982"/>
    </source>
</evidence>
<feature type="signal peptide" evidence="7">
    <location>
        <begin position="1"/>
        <end position="25"/>
    </location>
</feature>
<dbReference type="Proteomes" id="UP000018851">
    <property type="component" value="Chromosome"/>
</dbReference>
<sequence>MTGAGIRATTIAVLMLLGGCGDSGAGPTATADGASPTGTDPEPVRYASVTGDAEAGERSFLQCKICHTIEPDQNRIGPSLHAIIGRKAATVPGFAYSPAMKNSGITWSEEELFRFIGDTRGTVPGTKMAFAGMRNAQTRADVIAYLTAAPQ</sequence>
<dbReference type="PROSITE" id="PS51007">
    <property type="entry name" value="CYTC"/>
    <property type="match status" value="1"/>
</dbReference>
<keyword evidence="3 6" id="KW-0479">Metal-binding</keyword>
<dbReference type="EMBL" id="CP006644">
    <property type="protein sequence ID" value="AHE54344.1"/>
    <property type="molecule type" value="Genomic_DNA"/>
</dbReference>
<evidence type="ECO:0000256" key="3">
    <source>
        <dbReference type="ARBA" id="ARBA00022723"/>
    </source>
</evidence>
<name>W0A8U3_9SPHN</name>
<dbReference type="eggNOG" id="COG3474">
    <property type="taxonomic scope" value="Bacteria"/>
</dbReference>
<dbReference type="HOGENOM" id="CLU_060944_4_1_5"/>
<dbReference type="RefSeq" id="WP_025292546.1">
    <property type="nucleotide sequence ID" value="NZ_CP006644.1"/>
</dbReference>
<dbReference type="InterPro" id="IPR009056">
    <property type="entry name" value="Cyt_c-like_dom"/>
</dbReference>